<dbReference type="Proteomes" id="UP000664132">
    <property type="component" value="Unassembled WGS sequence"/>
</dbReference>
<feature type="region of interest" description="Disordered" evidence="2">
    <location>
        <begin position="206"/>
        <end position="312"/>
    </location>
</feature>
<feature type="compositionally biased region" description="Polar residues" evidence="2">
    <location>
        <begin position="1"/>
        <end position="13"/>
    </location>
</feature>
<keyword evidence="1" id="KW-0863">Zinc-finger</keyword>
<dbReference type="GO" id="GO:0008270">
    <property type="term" value="F:zinc ion binding"/>
    <property type="evidence" value="ECO:0007669"/>
    <property type="project" value="UniProtKB-KW"/>
</dbReference>
<name>A0A8H7SYN9_9HELO</name>
<organism evidence="4 5">
    <name type="scientific">Cadophora malorum</name>
    <dbReference type="NCBI Taxonomy" id="108018"/>
    <lineage>
        <taxon>Eukaryota</taxon>
        <taxon>Fungi</taxon>
        <taxon>Dikarya</taxon>
        <taxon>Ascomycota</taxon>
        <taxon>Pezizomycotina</taxon>
        <taxon>Leotiomycetes</taxon>
        <taxon>Helotiales</taxon>
        <taxon>Ploettnerulaceae</taxon>
        <taxon>Cadophora</taxon>
    </lineage>
</organism>
<feature type="compositionally biased region" description="Polar residues" evidence="2">
    <location>
        <begin position="219"/>
        <end position="236"/>
    </location>
</feature>
<evidence type="ECO:0000313" key="5">
    <source>
        <dbReference type="Proteomes" id="UP000664132"/>
    </source>
</evidence>
<reference evidence="4" key="1">
    <citation type="submission" date="2021-02" db="EMBL/GenBank/DDBJ databases">
        <title>Genome sequence Cadophora malorum strain M34.</title>
        <authorList>
            <person name="Stefanovic E."/>
            <person name="Vu D."/>
            <person name="Scully C."/>
            <person name="Dijksterhuis J."/>
            <person name="Roader J."/>
            <person name="Houbraken J."/>
        </authorList>
    </citation>
    <scope>NUCLEOTIDE SEQUENCE</scope>
    <source>
        <strain evidence="4">M34</strain>
    </source>
</reference>
<feature type="region of interest" description="Disordered" evidence="2">
    <location>
        <begin position="779"/>
        <end position="798"/>
    </location>
</feature>
<feature type="region of interest" description="Disordered" evidence="2">
    <location>
        <begin position="810"/>
        <end position="864"/>
    </location>
</feature>
<feature type="region of interest" description="Disordered" evidence="2">
    <location>
        <begin position="616"/>
        <end position="649"/>
    </location>
</feature>
<dbReference type="OrthoDB" id="3562268at2759"/>
<feature type="compositionally biased region" description="Polar residues" evidence="2">
    <location>
        <begin position="830"/>
        <end position="839"/>
    </location>
</feature>
<feature type="compositionally biased region" description="Polar residues" evidence="2">
    <location>
        <begin position="616"/>
        <end position="627"/>
    </location>
</feature>
<feature type="compositionally biased region" description="Polar residues" evidence="2">
    <location>
        <begin position="443"/>
        <end position="452"/>
    </location>
</feature>
<dbReference type="InterPro" id="IPR013087">
    <property type="entry name" value="Znf_C2H2_type"/>
</dbReference>
<feature type="region of interest" description="Disordered" evidence="2">
    <location>
        <begin position="1"/>
        <end position="40"/>
    </location>
</feature>
<sequence>MSNPPHDNSSHGAPQSGYHAVFRLPVPNVPPAPSPYGQHGNTPLAQHVYYTPYSEHWTPGQAPYAPMHGFNQQMYRSYGSNAQAGGQFSQPKYGQWTPGPTGPYLTSTHAVNSTGQSQSTLPAGTQGYNCQQYDHRGLYQNGYAQIGNSTVTAAPGTLQQTVQQYPSRNAQHQVQSQYMYPQSFLITGASQSKAYQEYGIKDRQQQCVQEKVQTPPIPSSTLSRTQGSGQQSNHPQSAFLGLPRSSSLRHGGSNGKTTGTTEKKFMDYRSNPNGFSSTPPRPSSPDAAVRNPDPTSFLPERPQSLVSSRSSTGSGNIISAFISSNTISVTNAFETRQSTHTMKYEPESTIAKDVPTSISIASNAQAQKAIMNTEQVANIVTSHRKPSLEVVKEQVAAAKRRLEDITNRKKNALPRKPEEMKVKPETAQNAQPVHSQHKKENVIPSSDQAKTGATTSIPRTALCHLPEKTVVIKDTRADVKSEMGTSLPTTARIASTENATKSAVQPTVVFLRPGKINVEARSSNGVKKPAKFVERSANSIHVTAQNGSQKCGQQESLGLKYLSSVSPEEHMDQKPHNLPLLAPEGPKGSLAIYRQGGLIKPEPAPPLTDQLSTVISSANGPSQQRVTVLSRPNRDSRPSLEVESSPIAPRNTRRHFTASVTHNTAKIDPDLEDFLAGTSKIEYQSDDPDMHDFLVATSNPKANLDHSHVPDLQEFLGATSVPGTDPVDAETSHPSHKSSSLSRFFKKTFVEAALGKPAPKKIQIASVKMRPGFEAANTGKNVEEEMTRPMDPPSPLEEGQILESDESLLPYDYTSTDKPKVPRPSLARAASQTVRTGTLSYDEPPPRRRKRKSSDLSLWSPPTFSTPVVITTQATTYSPARAPSDSIPSSPPVLKKELKSKVETSLTVTSDVPSDLDVEDTIVVDCLAWRRKIAVEDTPDELPGPRPRKKRLVRRSDIKSTLINSVEEDDVSDDSIVVRKVSARRRSSGKPQSTPTEKVMRYASEDEMKLLTSSIEDAQFEARTEASYDKPDSYEECVSKSNWQPYECFECSQKWSQNSELTKHLEIRHSIILPRKFKAWQCFFPECPKGFCDRTGALKHARTHFKKA</sequence>
<accession>A0A8H7SYN9</accession>
<protein>
    <recommendedName>
        <fullName evidence="3">C2H2-type domain-containing protein</fullName>
    </recommendedName>
</protein>
<dbReference type="PROSITE" id="PS50157">
    <property type="entry name" value="ZINC_FINGER_C2H2_2"/>
    <property type="match status" value="2"/>
</dbReference>
<dbReference type="SMART" id="SM00355">
    <property type="entry name" value="ZnF_C2H2"/>
    <property type="match status" value="2"/>
</dbReference>
<evidence type="ECO:0000256" key="2">
    <source>
        <dbReference type="SAM" id="MobiDB-lite"/>
    </source>
</evidence>
<keyword evidence="1" id="KW-0862">Zinc</keyword>
<comment type="caution">
    <text evidence="4">The sequence shown here is derived from an EMBL/GenBank/DDBJ whole genome shotgun (WGS) entry which is preliminary data.</text>
</comment>
<feature type="domain" description="C2H2-type" evidence="3">
    <location>
        <begin position="1046"/>
        <end position="1074"/>
    </location>
</feature>
<feature type="domain" description="C2H2-type" evidence="3">
    <location>
        <begin position="1080"/>
        <end position="1108"/>
    </location>
</feature>
<dbReference type="Gene3D" id="3.30.160.60">
    <property type="entry name" value="Classic Zinc Finger"/>
    <property type="match status" value="1"/>
</dbReference>
<dbReference type="EMBL" id="JAFJYH010000425">
    <property type="protein sequence ID" value="KAG4411949.1"/>
    <property type="molecule type" value="Genomic_DNA"/>
</dbReference>
<dbReference type="AlphaFoldDB" id="A0A8H7SYN9"/>
<evidence type="ECO:0000259" key="3">
    <source>
        <dbReference type="PROSITE" id="PS50157"/>
    </source>
</evidence>
<evidence type="ECO:0000313" key="4">
    <source>
        <dbReference type="EMBL" id="KAG4411949.1"/>
    </source>
</evidence>
<feature type="compositionally biased region" description="Polar residues" evidence="2">
    <location>
        <begin position="855"/>
        <end position="864"/>
    </location>
</feature>
<feature type="region of interest" description="Disordered" evidence="2">
    <location>
        <begin position="417"/>
        <end position="452"/>
    </location>
</feature>
<keyword evidence="5" id="KW-1185">Reference proteome</keyword>
<evidence type="ECO:0000256" key="1">
    <source>
        <dbReference type="PROSITE-ProRule" id="PRU00042"/>
    </source>
</evidence>
<proteinExistence type="predicted"/>
<dbReference type="PROSITE" id="PS00028">
    <property type="entry name" value="ZINC_FINGER_C2H2_1"/>
    <property type="match status" value="2"/>
</dbReference>
<gene>
    <name evidence="4" type="ORF">IFR04_014923</name>
</gene>
<keyword evidence="1" id="KW-0479">Metal-binding</keyword>